<evidence type="ECO:0000313" key="4">
    <source>
        <dbReference type="Proteomes" id="UP001601059"/>
    </source>
</evidence>
<dbReference type="PRINTS" id="PR01438">
    <property type="entry name" value="UNVRSLSTRESS"/>
</dbReference>
<feature type="domain" description="UspA" evidence="2">
    <location>
        <begin position="1"/>
        <end position="139"/>
    </location>
</feature>
<reference evidence="3 4" key="1">
    <citation type="submission" date="2024-08" db="EMBL/GenBank/DDBJ databases">
        <title>Two novel Cytobacillus novel species.</title>
        <authorList>
            <person name="Liu G."/>
        </authorList>
    </citation>
    <scope>NUCLEOTIDE SEQUENCE [LARGE SCALE GENOMIC DNA]</scope>
    <source>
        <strain evidence="3 4">FJAT-54145</strain>
    </source>
</reference>
<dbReference type="Pfam" id="PF00582">
    <property type="entry name" value="Usp"/>
    <property type="match status" value="1"/>
</dbReference>
<accession>A0ABW6KFR3</accession>
<dbReference type="PANTHER" id="PTHR46268">
    <property type="entry name" value="STRESS RESPONSE PROTEIN NHAX"/>
    <property type="match status" value="1"/>
</dbReference>
<gene>
    <name evidence="3" type="ORF">ACFYKX_20565</name>
</gene>
<dbReference type="RefSeq" id="WP_389363163.1">
    <property type="nucleotide sequence ID" value="NZ_JBIACK010000012.1"/>
</dbReference>
<organism evidence="3 4">
    <name type="scientific">Cytobacillus spartinae</name>
    <dbReference type="NCBI Taxonomy" id="3299023"/>
    <lineage>
        <taxon>Bacteria</taxon>
        <taxon>Bacillati</taxon>
        <taxon>Bacillota</taxon>
        <taxon>Bacilli</taxon>
        <taxon>Bacillales</taxon>
        <taxon>Bacillaceae</taxon>
        <taxon>Cytobacillus</taxon>
    </lineage>
</organism>
<keyword evidence="4" id="KW-1185">Reference proteome</keyword>
<dbReference type="InterPro" id="IPR006015">
    <property type="entry name" value="Universal_stress_UspA"/>
</dbReference>
<dbReference type="PANTHER" id="PTHR46268:SF6">
    <property type="entry name" value="UNIVERSAL STRESS PROTEIN UP12"/>
    <property type="match status" value="1"/>
</dbReference>
<evidence type="ECO:0000259" key="2">
    <source>
        <dbReference type="Pfam" id="PF00582"/>
    </source>
</evidence>
<dbReference type="InterPro" id="IPR014729">
    <property type="entry name" value="Rossmann-like_a/b/a_fold"/>
</dbReference>
<dbReference type="InterPro" id="IPR006016">
    <property type="entry name" value="UspA"/>
</dbReference>
<protein>
    <submittedName>
        <fullName evidence="3">Universal stress protein</fullName>
    </submittedName>
</protein>
<comment type="similarity">
    <text evidence="1">Belongs to the universal stress protein A family.</text>
</comment>
<sequence>MFNKVLVAADGSDHSIRCFEKALHLVESNPSAEMTIIYVVDGQKSKEDILHHFDKTAVEQTRKNRLAPLESVLKDKKLPYKIEILHGEPGPTIVEYANARSFDIVVVGSRGLNSLQEMVLGSVSHKVAKRVKAPVMIVK</sequence>
<comment type="caution">
    <text evidence="3">The sequence shown here is derived from an EMBL/GenBank/DDBJ whole genome shotgun (WGS) entry which is preliminary data.</text>
</comment>
<proteinExistence type="inferred from homology"/>
<dbReference type="Proteomes" id="UP001601059">
    <property type="component" value="Unassembled WGS sequence"/>
</dbReference>
<dbReference type="SUPFAM" id="SSF52402">
    <property type="entry name" value="Adenine nucleotide alpha hydrolases-like"/>
    <property type="match status" value="1"/>
</dbReference>
<name>A0ABW6KFR3_9BACI</name>
<evidence type="ECO:0000256" key="1">
    <source>
        <dbReference type="ARBA" id="ARBA00008791"/>
    </source>
</evidence>
<dbReference type="CDD" id="cd00293">
    <property type="entry name" value="USP-like"/>
    <property type="match status" value="1"/>
</dbReference>
<dbReference type="Gene3D" id="3.40.50.620">
    <property type="entry name" value="HUPs"/>
    <property type="match status" value="1"/>
</dbReference>
<evidence type="ECO:0000313" key="3">
    <source>
        <dbReference type="EMBL" id="MFE8703006.1"/>
    </source>
</evidence>
<dbReference type="EMBL" id="JBIACK010000012">
    <property type="protein sequence ID" value="MFE8703006.1"/>
    <property type="molecule type" value="Genomic_DNA"/>
</dbReference>